<reference evidence="1 2" key="1">
    <citation type="submission" date="2018-12" db="EMBL/GenBank/DDBJ databases">
        <title>Genome of Verticillium dahliae isolate Getta Getta.</title>
        <authorList>
            <person name="Gardiner D.M."/>
        </authorList>
    </citation>
    <scope>NUCLEOTIDE SEQUENCE [LARGE SCALE GENOMIC DNA]</scope>
    <source>
        <strain evidence="1 2">Getta Getta</strain>
    </source>
</reference>
<organism evidence="1 2">
    <name type="scientific">Verticillium dahliae</name>
    <name type="common">Verticillium wilt</name>
    <dbReference type="NCBI Taxonomy" id="27337"/>
    <lineage>
        <taxon>Eukaryota</taxon>
        <taxon>Fungi</taxon>
        <taxon>Dikarya</taxon>
        <taxon>Ascomycota</taxon>
        <taxon>Pezizomycotina</taxon>
        <taxon>Sordariomycetes</taxon>
        <taxon>Hypocreomycetidae</taxon>
        <taxon>Glomerellales</taxon>
        <taxon>Plectosphaerellaceae</taxon>
        <taxon>Verticillium</taxon>
    </lineage>
</organism>
<accession>A0A444RT23</accession>
<dbReference type="Proteomes" id="UP000288725">
    <property type="component" value="Chromosome 2"/>
</dbReference>
<evidence type="ECO:0000313" key="2">
    <source>
        <dbReference type="Proteomes" id="UP000288725"/>
    </source>
</evidence>
<protein>
    <submittedName>
        <fullName evidence="1">Uncharacterized protein</fullName>
    </submittedName>
</protein>
<gene>
    <name evidence="1" type="ORF">VDGE_30564</name>
</gene>
<comment type="caution">
    <text evidence="1">The sequence shown here is derived from an EMBL/GenBank/DDBJ whole genome shotgun (WGS) entry which is preliminary data.</text>
</comment>
<dbReference type="AlphaFoldDB" id="A0A444RT23"/>
<sequence length="198" mass="21589">MLPYEYLQTVTVLYKVAIYGRGKELRKYTFILQARRQLSSGPTSWLISYVVGGEATLRLETAGVSGNGTFGTEGELICGRLSPGISMKSRIRLFFENRSCVSRLSSILPRSAHSLQHDNGFAGRATAGEVEMRSAKVAQLSTCGPLDSGRLQEEDVIGLGPPARRPVSLLAVALLRGPGFLRPHGENHGQWRGAPWYG</sequence>
<evidence type="ECO:0000313" key="1">
    <source>
        <dbReference type="EMBL" id="RXG44361.1"/>
    </source>
</evidence>
<name>A0A444RT23_VERDA</name>
<dbReference type="EMBL" id="RSDZ01000083">
    <property type="protein sequence ID" value="RXG44361.1"/>
    <property type="molecule type" value="Genomic_DNA"/>
</dbReference>
<proteinExistence type="predicted"/>